<accession>A0A1I7Y4A5</accession>
<protein>
    <submittedName>
        <fullName evidence="4">BAR domain-containing protein</fullName>
    </submittedName>
</protein>
<evidence type="ECO:0000256" key="1">
    <source>
        <dbReference type="SAM" id="MobiDB-lite"/>
    </source>
</evidence>
<dbReference type="Gene3D" id="1.20.1270.60">
    <property type="entry name" value="Arfaptin homology (AH) domain/BAR domain"/>
    <property type="match status" value="1"/>
</dbReference>
<dbReference type="InterPro" id="IPR004148">
    <property type="entry name" value="BAR_dom"/>
</dbReference>
<dbReference type="Proteomes" id="UP000095287">
    <property type="component" value="Unplaced"/>
</dbReference>
<evidence type="ECO:0000313" key="4">
    <source>
        <dbReference type="WBParaSite" id="L893_g1252.t1"/>
    </source>
</evidence>
<dbReference type="WBParaSite" id="L893_g1252.t1">
    <property type="protein sequence ID" value="L893_g1252.t1"/>
    <property type="gene ID" value="L893_g1252"/>
</dbReference>
<evidence type="ECO:0000313" key="3">
    <source>
        <dbReference type="Proteomes" id="UP000095287"/>
    </source>
</evidence>
<proteinExistence type="predicted"/>
<feature type="domain" description="BAR" evidence="2">
    <location>
        <begin position="29"/>
        <end position="224"/>
    </location>
</feature>
<name>A0A1I7Y4A5_9BILA</name>
<feature type="region of interest" description="Disordered" evidence="1">
    <location>
        <begin position="1"/>
        <end position="30"/>
    </location>
</feature>
<keyword evidence="3" id="KW-1185">Reference proteome</keyword>
<evidence type="ECO:0000259" key="2">
    <source>
        <dbReference type="Pfam" id="PF03114"/>
    </source>
</evidence>
<dbReference type="GO" id="GO:0005737">
    <property type="term" value="C:cytoplasm"/>
    <property type="evidence" value="ECO:0007669"/>
    <property type="project" value="InterPro"/>
</dbReference>
<reference evidence="4" key="1">
    <citation type="submission" date="2016-11" db="UniProtKB">
        <authorList>
            <consortium name="WormBaseParasite"/>
        </authorList>
    </citation>
    <scope>IDENTIFICATION</scope>
</reference>
<dbReference type="InterPro" id="IPR027267">
    <property type="entry name" value="AH/BAR_dom_sf"/>
</dbReference>
<sequence>MAGIQSVHGTIERSRKAASQERESSSEYPPEFEQEIAQLKAFHSVAENVVSSIASYIRVIEPSPPHPPQMMQSELKQLSSVLDKASQNQFLDEPVALLPIISTMSDVTTALARKENAVNQEIYERVWKPLKSWLDEDYPRINRELKKCFEMHGEATSAMADAQRRPARASKAETMKERYEKQFKLCQKELDMMKMVQKHQYTCLKLLLDLQYDLHSYCEKELDKACAAMATAYGRLPQAKEDL</sequence>
<feature type="compositionally biased region" description="Basic and acidic residues" evidence="1">
    <location>
        <begin position="10"/>
        <end position="25"/>
    </location>
</feature>
<dbReference type="Pfam" id="PF03114">
    <property type="entry name" value="BAR"/>
    <property type="match status" value="1"/>
</dbReference>
<dbReference type="AlphaFoldDB" id="A0A1I7Y4A5"/>
<organism evidence="3 4">
    <name type="scientific">Steinernema glaseri</name>
    <dbReference type="NCBI Taxonomy" id="37863"/>
    <lineage>
        <taxon>Eukaryota</taxon>
        <taxon>Metazoa</taxon>
        <taxon>Ecdysozoa</taxon>
        <taxon>Nematoda</taxon>
        <taxon>Chromadorea</taxon>
        <taxon>Rhabditida</taxon>
        <taxon>Tylenchina</taxon>
        <taxon>Panagrolaimomorpha</taxon>
        <taxon>Strongyloidoidea</taxon>
        <taxon>Steinernematidae</taxon>
        <taxon>Steinernema</taxon>
    </lineage>
</organism>
<dbReference type="SUPFAM" id="SSF103657">
    <property type="entry name" value="BAR/IMD domain-like"/>
    <property type="match status" value="1"/>
</dbReference>